<evidence type="ECO:0000313" key="3">
    <source>
        <dbReference type="Proteomes" id="UP001589670"/>
    </source>
</evidence>
<evidence type="ECO:0000313" key="2">
    <source>
        <dbReference type="EMBL" id="MFB9150028.1"/>
    </source>
</evidence>
<dbReference type="EMBL" id="JBHMEC010000015">
    <property type="protein sequence ID" value="MFB9150028.1"/>
    <property type="molecule type" value="Genomic_DNA"/>
</dbReference>
<comment type="caution">
    <text evidence="2">The sequence shown here is derived from an EMBL/GenBank/DDBJ whole genome shotgun (WGS) entry which is preliminary data.</text>
</comment>
<name>A0ABV5I0L0_9RHOB</name>
<keyword evidence="3" id="KW-1185">Reference proteome</keyword>
<feature type="chain" id="PRO_5047537953" description="Cytochrome c domain-containing protein" evidence="1">
    <location>
        <begin position="25"/>
        <end position="166"/>
    </location>
</feature>
<keyword evidence="1" id="KW-0732">Signal</keyword>
<proteinExistence type="predicted"/>
<reference evidence="2 3" key="1">
    <citation type="submission" date="2024-09" db="EMBL/GenBank/DDBJ databases">
        <authorList>
            <person name="Sun Q."/>
            <person name="Mori K."/>
        </authorList>
    </citation>
    <scope>NUCLEOTIDE SEQUENCE [LARGE SCALE GENOMIC DNA]</scope>
    <source>
        <strain evidence="2 3">CECT 9424</strain>
    </source>
</reference>
<evidence type="ECO:0000256" key="1">
    <source>
        <dbReference type="SAM" id="SignalP"/>
    </source>
</evidence>
<accession>A0ABV5I0L0</accession>
<dbReference type="Proteomes" id="UP001589670">
    <property type="component" value="Unassembled WGS sequence"/>
</dbReference>
<feature type="signal peptide" evidence="1">
    <location>
        <begin position="1"/>
        <end position="24"/>
    </location>
</feature>
<dbReference type="RefSeq" id="WP_377069527.1">
    <property type="nucleotide sequence ID" value="NZ_JBHMEC010000015.1"/>
</dbReference>
<gene>
    <name evidence="2" type="ORF">ACFFU4_09740</name>
</gene>
<sequence length="166" mass="18205">MSRIFSAIPCIVLAALLTSGGAQAQRASDPHVLFEDKCLTCHGHAGPFARDRLLLGNTGLTTSGGLPLRAFLSRHMGGLTDPEIATLEILFRQNLTSGALFERTCRFCHDRAREFVRLNLILRDGRLTGRYSGRDVARFLPGHGRLTPEDARAMAEVLRRLAPAPE</sequence>
<evidence type="ECO:0008006" key="4">
    <source>
        <dbReference type="Google" id="ProtNLM"/>
    </source>
</evidence>
<protein>
    <recommendedName>
        <fullName evidence="4">Cytochrome c domain-containing protein</fullName>
    </recommendedName>
</protein>
<organism evidence="2 3">
    <name type="scientific">Roseovarius ramblicola</name>
    <dbReference type="NCBI Taxonomy" id="2022336"/>
    <lineage>
        <taxon>Bacteria</taxon>
        <taxon>Pseudomonadati</taxon>
        <taxon>Pseudomonadota</taxon>
        <taxon>Alphaproteobacteria</taxon>
        <taxon>Rhodobacterales</taxon>
        <taxon>Roseobacteraceae</taxon>
        <taxon>Roseovarius</taxon>
    </lineage>
</organism>